<sequence length="151" mass="16850">MSTKKELVRRWVVWLSPVLRIVVAAAIIANLTGCGKDVPLPPINGGEVSVRGADQQWHREPLTEQQVRSISVWFEDHRTGWSGLWETPPLFQFEFSIKTTDGQTHSIGVNVRPTGDGTTYVFGARPDFPLRKGLSKDDIEVLRKAASKDTP</sequence>
<dbReference type="EMBL" id="CADIKB010000075">
    <property type="protein sequence ID" value="CAB3741793.1"/>
    <property type="molecule type" value="Genomic_DNA"/>
</dbReference>
<keyword evidence="1" id="KW-1133">Transmembrane helix</keyword>
<evidence type="ECO:0000313" key="2">
    <source>
        <dbReference type="EMBL" id="CAB3741793.1"/>
    </source>
</evidence>
<dbReference type="Proteomes" id="UP000494249">
    <property type="component" value="Unassembled WGS sequence"/>
</dbReference>
<dbReference type="RefSeq" id="WP_035476862.1">
    <property type="nucleotide sequence ID" value="NZ_CADFGL010000069.1"/>
</dbReference>
<reference evidence="2 3" key="1">
    <citation type="submission" date="2020-04" db="EMBL/GenBank/DDBJ databases">
        <authorList>
            <person name="De Canck E."/>
        </authorList>
    </citation>
    <scope>NUCLEOTIDE SEQUENCE [LARGE SCALE GENOMIC DNA]</scope>
    <source>
        <strain evidence="2 3">LMG 22037</strain>
    </source>
</reference>
<name>A0A6J5CNQ7_9BURK</name>
<keyword evidence="1" id="KW-0472">Membrane</keyword>
<protein>
    <submittedName>
        <fullName evidence="2">Uncharacterized protein</fullName>
    </submittedName>
</protein>
<proteinExistence type="predicted"/>
<evidence type="ECO:0000313" key="3">
    <source>
        <dbReference type="Proteomes" id="UP000494249"/>
    </source>
</evidence>
<organism evidence="2 3">
    <name type="scientific">Paraburkholderia phenoliruptrix</name>
    <dbReference type="NCBI Taxonomy" id="252970"/>
    <lineage>
        <taxon>Bacteria</taxon>
        <taxon>Pseudomonadati</taxon>
        <taxon>Pseudomonadota</taxon>
        <taxon>Betaproteobacteria</taxon>
        <taxon>Burkholderiales</taxon>
        <taxon>Burkholderiaceae</taxon>
        <taxon>Paraburkholderia</taxon>
    </lineage>
</organism>
<dbReference type="AlphaFoldDB" id="A0A6J5CNQ7"/>
<accession>A0A6J5CNQ7</accession>
<evidence type="ECO:0000256" key="1">
    <source>
        <dbReference type="SAM" id="Phobius"/>
    </source>
</evidence>
<feature type="transmembrane region" description="Helical" evidence="1">
    <location>
        <begin position="12"/>
        <end position="31"/>
    </location>
</feature>
<keyword evidence="1" id="KW-0812">Transmembrane</keyword>
<gene>
    <name evidence="2" type="ORF">LMG22037_06526</name>
</gene>